<evidence type="ECO:0000313" key="2">
    <source>
        <dbReference type="EMBL" id="TQD89243.1"/>
    </source>
</evidence>
<keyword evidence="3" id="KW-1185">Reference proteome</keyword>
<gene>
    <name evidence="2" type="ORF">C1H46_025202</name>
</gene>
<dbReference type="Proteomes" id="UP000315295">
    <property type="component" value="Unassembled WGS sequence"/>
</dbReference>
<reference evidence="2 3" key="1">
    <citation type="journal article" date="2019" name="G3 (Bethesda)">
        <title>Sequencing of a Wild Apple (Malus baccata) Genome Unravels the Differences Between Cultivated and Wild Apple Species Regarding Disease Resistance and Cold Tolerance.</title>
        <authorList>
            <person name="Chen X."/>
        </authorList>
    </citation>
    <scope>NUCLEOTIDE SEQUENCE [LARGE SCALE GENOMIC DNA]</scope>
    <source>
        <strain evidence="3">cv. Shandingzi</strain>
        <tissue evidence="2">Leaves</tissue>
    </source>
</reference>
<dbReference type="EMBL" id="VIEB01000485">
    <property type="protein sequence ID" value="TQD89243.1"/>
    <property type="molecule type" value="Genomic_DNA"/>
</dbReference>
<name>A0A540LRV6_MALBA</name>
<feature type="compositionally biased region" description="Polar residues" evidence="1">
    <location>
        <begin position="149"/>
        <end position="161"/>
    </location>
</feature>
<accession>A0A540LRV6</accession>
<evidence type="ECO:0000313" key="3">
    <source>
        <dbReference type="Proteomes" id="UP000315295"/>
    </source>
</evidence>
<organism evidence="2 3">
    <name type="scientific">Malus baccata</name>
    <name type="common">Siberian crab apple</name>
    <name type="synonym">Pyrus baccata</name>
    <dbReference type="NCBI Taxonomy" id="106549"/>
    <lineage>
        <taxon>Eukaryota</taxon>
        <taxon>Viridiplantae</taxon>
        <taxon>Streptophyta</taxon>
        <taxon>Embryophyta</taxon>
        <taxon>Tracheophyta</taxon>
        <taxon>Spermatophyta</taxon>
        <taxon>Magnoliopsida</taxon>
        <taxon>eudicotyledons</taxon>
        <taxon>Gunneridae</taxon>
        <taxon>Pentapetalae</taxon>
        <taxon>rosids</taxon>
        <taxon>fabids</taxon>
        <taxon>Rosales</taxon>
        <taxon>Rosaceae</taxon>
        <taxon>Amygdaloideae</taxon>
        <taxon>Maleae</taxon>
        <taxon>Malus</taxon>
    </lineage>
</organism>
<feature type="region of interest" description="Disordered" evidence="1">
    <location>
        <begin position="30"/>
        <end position="68"/>
    </location>
</feature>
<evidence type="ECO:0000256" key="1">
    <source>
        <dbReference type="SAM" id="MobiDB-lite"/>
    </source>
</evidence>
<proteinExistence type="predicted"/>
<dbReference type="AlphaFoldDB" id="A0A540LRV6"/>
<comment type="caution">
    <text evidence="2">The sequence shown here is derived from an EMBL/GenBank/DDBJ whole genome shotgun (WGS) entry which is preliminary data.</text>
</comment>
<feature type="region of interest" description="Disordered" evidence="1">
    <location>
        <begin position="134"/>
        <end position="161"/>
    </location>
</feature>
<sequence length="193" mass="21729">MKDLQLLLNQTQKVRLQRAFEKLGPCFQRPIPTHPSPSRNHHGSSSSPMSGSSDHRGECHTSSTGSTMTPAWESQYGYAVKDGAEDRIECTRRYCKSCSDVLIADCMVLCCCPCALVQHLQQHLRGYRQVQAPHNAQPNNLNKFDPSPHDSQGTDESSSQFTRSWTLFGKEFRGKQGIMRTNLILMSRMQQAD</sequence>
<feature type="compositionally biased region" description="Low complexity" evidence="1">
    <location>
        <begin position="43"/>
        <end position="52"/>
    </location>
</feature>
<protein>
    <submittedName>
        <fullName evidence="2">Uncharacterized protein</fullName>
    </submittedName>
</protein>
<dbReference type="STRING" id="106549.A0A540LRV6"/>